<name>I3C3T2_9FLAO</name>
<evidence type="ECO:0008006" key="3">
    <source>
        <dbReference type="Google" id="ProtNLM"/>
    </source>
</evidence>
<dbReference type="SUPFAM" id="SSF51182">
    <property type="entry name" value="RmlC-like cupins"/>
    <property type="match status" value="1"/>
</dbReference>
<dbReference type="OrthoDB" id="9788221at2"/>
<organism evidence="1 2">
    <name type="scientific">Galbibacter orientalis DSM 19592</name>
    <dbReference type="NCBI Taxonomy" id="926559"/>
    <lineage>
        <taxon>Bacteria</taxon>
        <taxon>Pseudomonadati</taxon>
        <taxon>Bacteroidota</taxon>
        <taxon>Flavobacteriia</taxon>
        <taxon>Flavobacteriales</taxon>
        <taxon>Flavobacteriaceae</taxon>
        <taxon>Galbibacter</taxon>
    </lineage>
</organism>
<dbReference type="RefSeq" id="WP_008611436.1">
    <property type="nucleotide sequence ID" value="NZ_JH651379.1"/>
</dbReference>
<proteinExistence type="predicted"/>
<evidence type="ECO:0000313" key="1">
    <source>
        <dbReference type="EMBL" id="EIJ38275.1"/>
    </source>
</evidence>
<keyword evidence="2" id="KW-1185">Reference proteome</keyword>
<dbReference type="AlphaFoldDB" id="I3C3T2"/>
<gene>
    <name evidence="1" type="ORF">JoomaDRAFT_1259</name>
</gene>
<dbReference type="Proteomes" id="UP000004690">
    <property type="component" value="Unassembled WGS sequence"/>
</dbReference>
<reference evidence="1 2" key="1">
    <citation type="submission" date="2012-02" db="EMBL/GenBank/DDBJ databases">
        <title>Improved High-Quality Draft genome of Joostella marina DSM 19592.</title>
        <authorList>
            <consortium name="US DOE Joint Genome Institute (JGI-PGF)"/>
            <person name="Lucas S."/>
            <person name="Copeland A."/>
            <person name="Lapidus A."/>
            <person name="Bruce D."/>
            <person name="Goodwin L."/>
            <person name="Pitluck S."/>
            <person name="Peters L."/>
            <person name="Chertkov O."/>
            <person name="Ovchinnikova G."/>
            <person name="Kyrpides N."/>
            <person name="Mavromatis K."/>
            <person name="Detter J.C."/>
            <person name="Han C."/>
            <person name="Land M."/>
            <person name="Hauser L."/>
            <person name="Markowitz V."/>
            <person name="Cheng J.-F."/>
            <person name="Hugenholtz P."/>
            <person name="Woyke T."/>
            <person name="Wu D."/>
            <person name="Tindall B."/>
            <person name="Brambilla E."/>
            <person name="Klenk H.-P."/>
            <person name="Eisen J.A."/>
        </authorList>
    </citation>
    <scope>NUCLEOTIDE SEQUENCE [LARGE SCALE GENOMIC DNA]</scope>
    <source>
        <strain evidence="1 2">DSM 19592</strain>
    </source>
</reference>
<accession>I3C3T2</accession>
<dbReference type="HOGENOM" id="CLU_936203_0_0_10"/>
<sequence length="297" mass="33086">METSKLKDSILTFFVAVLIITSASAQIENTPLGVTSEVLKTLKVSDIVIPEGNKPIECRGLRLRRLDVVPGGKIPVHSHENRPAILSIVSGEGMDVSSYSMEDEDEEKLVTVPYATSYAEFNEIVHYAVNLSSSDTLKLITFDFLDNGSLCNGNKYAEKLELFDKLKTEENPFYINNSTHVEGAEVSTSIFYVPLSDINFPEGSTALNERTLRTRKIKIKSGDSLPEQNYLNRPTYIYVLEGALEIQKNKFVKEIIQSGGASKLINHGNATIRNASTTQKVIYITMELWDPTEEDVL</sequence>
<evidence type="ECO:0000313" key="2">
    <source>
        <dbReference type="Proteomes" id="UP000004690"/>
    </source>
</evidence>
<dbReference type="EMBL" id="JH651379">
    <property type="protein sequence ID" value="EIJ38275.1"/>
    <property type="molecule type" value="Genomic_DNA"/>
</dbReference>
<dbReference type="InterPro" id="IPR011051">
    <property type="entry name" value="RmlC_Cupin_sf"/>
</dbReference>
<protein>
    <recommendedName>
        <fullName evidence="3">Cupin domain-containing protein</fullName>
    </recommendedName>
</protein>